<dbReference type="EMBL" id="JAMQGM010000019">
    <property type="protein sequence ID" value="MCM2577565.1"/>
    <property type="molecule type" value="Genomic_DNA"/>
</dbReference>
<keyword evidence="10" id="KW-1185">Reference proteome</keyword>
<evidence type="ECO:0000256" key="8">
    <source>
        <dbReference type="RuleBase" id="RU363041"/>
    </source>
</evidence>
<dbReference type="PANTHER" id="PTHR30269">
    <property type="entry name" value="TRANSMEMBRANE PROTEIN YFCA"/>
    <property type="match status" value="1"/>
</dbReference>
<feature type="transmembrane region" description="Helical" evidence="8">
    <location>
        <begin position="227"/>
        <end position="247"/>
    </location>
</feature>
<evidence type="ECO:0000256" key="4">
    <source>
        <dbReference type="ARBA" id="ARBA00022475"/>
    </source>
</evidence>
<proteinExistence type="inferred from homology"/>
<sequence>MTFSAEHLTVILVVALFAYGLKGLTGFGPALLFVPVASVLFDQPLAVAASGALDATSGAAMTATDPQIRKGREGFLVGAAMAVGTVAGVVVLSFVPSVVAAAVLVLAVLIGLASVVMAQLRGPVEESRKLGSKGGAVGLTAGIIGGITGINGPPLVIYLQRVLTPHDLRIVVTRVLLVSAVVRVLTFLVVEDDIGPAMLLTLVCLPMQLIGILLGSRMSRRTSARTLAAVNSAVVALSVLLAAYNAIWESRG</sequence>
<comment type="caution">
    <text evidence="9">The sequence shown here is derived from an EMBL/GenBank/DDBJ whole genome shotgun (WGS) entry which is preliminary data.</text>
</comment>
<keyword evidence="5 8" id="KW-0812">Transmembrane</keyword>
<evidence type="ECO:0000256" key="7">
    <source>
        <dbReference type="ARBA" id="ARBA00023136"/>
    </source>
</evidence>
<comment type="similarity">
    <text evidence="2 8">Belongs to the 4-toluene sulfonate uptake permease (TSUP) (TC 2.A.102) family.</text>
</comment>
<protein>
    <recommendedName>
        <fullName evidence="8">Probable membrane transporter protein</fullName>
    </recommendedName>
</protein>
<organism evidence="9 10">
    <name type="scientific">Streptomyces meridianus</name>
    <dbReference type="NCBI Taxonomy" id="2938945"/>
    <lineage>
        <taxon>Bacteria</taxon>
        <taxon>Bacillati</taxon>
        <taxon>Actinomycetota</taxon>
        <taxon>Actinomycetes</taxon>
        <taxon>Kitasatosporales</taxon>
        <taxon>Streptomycetaceae</taxon>
        <taxon>Streptomyces</taxon>
    </lineage>
</organism>
<feature type="transmembrane region" description="Helical" evidence="8">
    <location>
        <begin position="101"/>
        <end position="120"/>
    </location>
</feature>
<name>A0ABT0X5N4_9ACTN</name>
<keyword evidence="4 8" id="KW-1003">Cell membrane</keyword>
<evidence type="ECO:0000256" key="5">
    <source>
        <dbReference type="ARBA" id="ARBA00022692"/>
    </source>
</evidence>
<keyword evidence="7 8" id="KW-0472">Membrane</keyword>
<evidence type="ECO:0000256" key="3">
    <source>
        <dbReference type="ARBA" id="ARBA00022448"/>
    </source>
</evidence>
<dbReference type="Proteomes" id="UP001167160">
    <property type="component" value="Unassembled WGS sequence"/>
</dbReference>
<dbReference type="PANTHER" id="PTHR30269:SF37">
    <property type="entry name" value="MEMBRANE TRANSPORTER PROTEIN"/>
    <property type="match status" value="1"/>
</dbReference>
<evidence type="ECO:0000256" key="1">
    <source>
        <dbReference type="ARBA" id="ARBA00004651"/>
    </source>
</evidence>
<comment type="subcellular location">
    <subcellularLocation>
        <location evidence="1 8">Cell membrane</location>
        <topology evidence="1 8">Multi-pass membrane protein</topology>
    </subcellularLocation>
</comment>
<feature type="transmembrane region" description="Helical" evidence="8">
    <location>
        <begin position="171"/>
        <end position="190"/>
    </location>
</feature>
<keyword evidence="3" id="KW-0813">Transport</keyword>
<dbReference type="RefSeq" id="WP_251412529.1">
    <property type="nucleotide sequence ID" value="NZ_JAMQGM010000019.1"/>
</dbReference>
<reference evidence="9" key="1">
    <citation type="journal article" date="2023" name="Int. J. Syst. Evol. Microbiol.">
        <title>Streptomyces meridianus sp. nov. isolated from brackish water of the Tagus estuary in Alcochete, Portugal.</title>
        <authorList>
            <person name="Santos J.D.N."/>
            <person name="Klimek D."/>
            <person name="Calusinska M."/>
            <person name="Lobo Da Cunha A."/>
            <person name="Catita J."/>
            <person name="Goncalves H."/>
            <person name="Gonzalez I."/>
            <person name="Reyes F."/>
            <person name="Lage O.M."/>
        </authorList>
    </citation>
    <scope>NUCLEOTIDE SEQUENCE</scope>
    <source>
        <strain evidence="9">MTZ3.1</strain>
    </source>
</reference>
<feature type="transmembrane region" description="Helical" evidence="8">
    <location>
        <begin position="74"/>
        <end position="95"/>
    </location>
</feature>
<accession>A0ABT0X5N4</accession>
<dbReference type="InterPro" id="IPR052017">
    <property type="entry name" value="TSUP"/>
</dbReference>
<evidence type="ECO:0000313" key="9">
    <source>
        <dbReference type="EMBL" id="MCM2577565.1"/>
    </source>
</evidence>
<evidence type="ECO:0000256" key="2">
    <source>
        <dbReference type="ARBA" id="ARBA00009142"/>
    </source>
</evidence>
<gene>
    <name evidence="9" type="ORF">M1E25_09390</name>
</gene>
<feature type="transmembrane region" description="Helical" evidence="8">
    <location>
        <begin position="196"/>
        <end position="215"/>
    </location>
</feature>
<evidence type="ECO:0000313" key="10">
    <source>
        <dbReference type="Proteomes" id="UP001167160"/>
    </source>
</evidence>
<keyword evidence="6 8" id="KW-1133">Transmembrane helix</keyword>
<evidence type="ECO:0000256" key="6">
    <source>
        <dbReference type="ARBA" id="ARBA00022989"/>
    </source>
</evidence>
<dbReference type="InterPro" id="IPR002781">
    <property type="entry name" value="TM_pro_TauE-like"/>
</dbReference>
<dbReference type="Pfam" id="PF01925">
    <property type="entry name" value="TauE"/>
    <property type="match status" value="1"/>
</dbReference>